<dbReference type="PANTHER" id="PTHR13232">
    <property type="entry name" value="NAD(P)H-HYDRATE EPIMERASE"/>
    <property type="match status" value="1"/>
</dbReference>
<reference evidence="12 15" key="2">
    <citation type="submission" date="2019-07" db="EMBL/GenBank/DDBJ databases">
        <title>Whole genome shotgun sequence of Lactobacillus siliginis NBRC 101315.</title>
        <authorList>
            <person name="Hosoyama A."/>
            <person name="Uohara A."/>
            <person name="Ohji S."/>
            <person name="Ichikawa N."/>
        </authorList>
    </citation>
    <scope>NUCLEOTIDE SEQUENCE [LARGE SCALE GENOMIC DNA]</scope>
    <source>
        <strain evidence="12 15">NBRC 101315</strain>
    </source>
</reference>
<evidence type="ECO:0000259" key="11">
    <source>
        <dbReference type="PROSITE" id="PS51385"/>
    </source>
</evidence>
<keyword evidence="14" id="KW-1185">Reference proteome</keyword>
<dbReference type="Proteomes" id="UP000321429">
    <property type="component" value="Unassembled WGS sequence"/>
</dbReference>
<dbReference type="GO" id="GO:0000166">
    <property type="term" value="F:nucleotide binding"/>
    <property type="evidence" value="ECO:0007669"/>
    <property type="project" value="UniProtKB-KW"/>
</dbReference>
<keyword evidence="6 10" id="KW-0521">NADP</keyword>
<dbReference type="GO" id="GO:0046872">
    <property type="term" value="F:metal ion binding"/>
    <property type="evidence" value="ECO:0007669"/>
    <property type="project" value="UniProtKB-KW"/>
</dbReference>
<feature type="binding site" evidence="10">
    <location>
        <begin position="60"/>
        <end position="64"/>
    </location>
    <ligand>
        <name>(6S)-NADPHX</name>
        <dbReference type="ChEBI" id="CHEBI:64076"/>
    </ligand>
</feature>
<dbReference type="NCBIfam" id="TIGR00197">
    <property type="entry name" value="yjeF_nterm"/>
    <property type="match status" value="1"/>
</dbReference>
<dbReference type="PANTHER" id="PTHR13232:SF10">
    <property type="entry name" value="NAD(P)H-HYDRATE EPIMERASE"/>
    <property type="match status" value="1"/>
</dbReference>
<dbReference type="InterPro" id="IPR032976">
    <property type="entry name" value="YJEFN_prot_NAXE-like"/>
</dbReference>
<comment type="caution">
    <text evidence="10">Lacks conserved residue(s) required for the propagation of feature annotation.</text>
</comment>
<dbReference type="SUPFAM" id="SSF64153">
    <property type="entry name" value="YjeF N-terminal domain-like"/>
    <property type="match status" value="1"/>
</dbReference>
<dbReference type="Pfam" id="PF03853">
    <property type="entry name" value="YjeF_N"/>
    <property type="match status" value="1"/>
</dbReference>
<dbReference type="OrthoDB" id="9806925at2"/>
<accession>A0A0R2LBS0</accession>
<keyword evidence="8 10" id="KW-0520">NAD</keyword>
<sequence length="216" mass="22658">MAEQIITAKQAHAFDTYTIEHLGVPSLVLMEHAAMAVVTRLRENPEFDLQHTLVVAGPGNNGGDGIAVARLLMLQHVPVTIWLLGNRAHLSMQAAQQLTIADNYGIPIITETPVLDRFSTIVDAIFGVGLTRPVTGSFGDAVKHINAANLPVLAIDVPTGIDTDTGAILGIAIAANETVTMSYNKVGLTTATGKEAAGTVTVANIGIYDPATLTNN</sequence>
<evidence type="ECO:0000256" key="7">
    <source>
        <dbReference type="ARBA" id="ARBA00022958"/>
    </source>
</evidence>
<protein>
    <recommendedName>
        <fullName evidence="3 10">NAD(P)H-hydrate epimerase</fullName>
        <ecNumber evidence="3 10">5.1.99.6</ecNumber>
    </recommendedName>
    <alternativeName>
        <fullName evidence="10">NAD(P)HX epimerase</fullName>
    </alternativeName>
</protein>
<dbReference type="Proteomes" id="UP000051139">
    <property type="component" value="Unassembled WGS sequence"/>
</dbReference>
<dbReference type="AlphaFoldDB" id="A0A0R2LBS0"/>
<evidence type="ECO:0000256" key="3">
    <source>
        <dbReference type="ARBA" id="ARBA00012228"/>
    </source>
</evidence>
<feature type="binding site" evidence="10">
    <location>
        <position position="61"/>
    </location>
    <ligand>
        <name>K(+)</name>
        <dbReference type="ChEBI" id="CHEBI:29103"/>
    </ligand>
</feature>
<comment type="cofactor">
    <cofactor evidence="10">
        <name>K(+)</name>
        <dbReference type="ChEBI" id="CHEBI:29103"/>
    </cofactor>
    <text evidence="10">Binds 1 potassium ion per subunit.</text>
</comment>
<dbReference type="EMBL" id="JQCB01000001">
    <property type="protein sequence ID" value="KRN97142.1"/>
    <property type="molecule type" value="Genomic_DNA"/>
</dbReference>
<dbReference type="HAMAP" id="MF_01966">
    <property type="entry name" value="NADHX_epimerase"/>
    <property type="match status" value="1"/>
</dbReference>
<dbReference type="EC" id="5.1.99.6" evidence="3 10"/>
<dbReference type="GO" id="GO:0052856">
    <property type="term" value="F:NAD(P)HX epimerase activity"/>
    <property type="evidence" value="ECO:0007669"/>
    <property type="project" value="UniProtKB-UniRule"/>
</dbReference>
<feature type="domain" description="YjeF N-terminal" evidence="11">
    <location>
        <begin position="11"/>
        <end position="213"/>
    </location>
</feature>
<keyword evidence="4 10" id="KW-0479">Metal-binding</keyword>
<dbReference type="InterPro" id="IPR004443">
    <property type="entry name" value="YjeF_N_dom"/>
</dbReference>
<evidence type="ECO:0000256" key="4">
    <source>
        <dbReference type="ARBA" id="ARBA00022723"/>
    </source>
</evidence>
<dbReference type="PROSITE" id="PS51385">
    <property type="entry name" value="YJEF_N"/>
    <property type="match status" value="1"/>
</dbReference>
<feature type="binding site" evidence="10">
    <location>
        <position position="123"/>
    </location>
    <ligand>
        <name>K(+)</name>
        <dbReference type="ChEBI" id="CHEBI:29103"/>
    </ligand>
</feature>
<evidence type="ECO:0000256" key="9">
    <source>
        <dbReference type="ARBA" id="ARBA00023235"/>
    </source>
</evidence>
<dbReference type="PATRIC" id="fig|348151.3.peg.61"/>
<keyword evidence="5 10" id="KW-0547">Nucleotide-binding</keyword>
<feature type="binding site" evidence="10">
    <location>
        <position position="159"/>
    </location>
    <ligand>
        <name>K(+)</name>
        <dbReference type="ChEBI" id="CHEBI:29103"/>
    </ligand>
</feature>
<comment type="function">
    <text evidence="10">Catalyzes the epimerization of the S- and R-forms of NAD(P)HX, a damaged form of NAD(P)H that is a result of enzymatic or heat-dependent hydration. This is a prerequisite for the S-specific NAD(P)H-hydrate dehydratase to allow the repair of both epimers of NAD(P)HX.</text>
</comment>
<comment type="catalytic activity">
    <reaction evidence="1 10">
        <text>(6R)-NADHX = (6S)-NADHX</text>
        <dbReference type="Rhea" id="RHEA:32215"/>
        <dbReference type="ChEBI" id="CHEBI:64074"/>
        <dbReference type="ChEBI" id="CHEBI:64075"/>
        <dbReference type="EC" id="5.1.99.6"/>
    </reaction>
</comment>
<evidence type="ECO:0000256" key="10">
    <source>
        <dbReference type="HAMAP-Rule" id="MF_01966"/>
    </source>
</evidence>
<dbReference type="RefSeq" id="WP_057808406.1">
    <property type="nucleotide sequence ID" value="NZ_BJUD01000019.1"/>
</dbReference>
<name>A0A0R2LBS0_9LACO</name>
<evidence type="ECO:0000313" key="12">
    <source>
        <dbReference type="EMBL" id="GEK28807.1"/>
    </source>
</evidence>
<comment type="caution">
    <text evidence="13">The sequence shown here is derived from an EMBL/GenBank/DDBJ whole genome shotgun (WGS) entry which is preliminary data.</text>
</comment>
<comment type="similarity">
    <text evidence="10">Belongs to the NnrE/AIBP family.</text>
</comment>
<feature type="binding site" evidence="10">
    <location>
        <position position="156"/>
    </location>
    <ligand>
        <name>(6S)-NADPHX</name>
        <dbReference type="ChEBI" id="CHEBI:64076"/>
    </ligand>
</feature>
<dbReference type="Gene3D" id="3.40.50.10260">
    <property type="entry name" value="YjeF N-terminal domain"/>
    <property type="match status" value="1"/>
</dbReference>
<evidence type="ECO:0000256" key="1">
    <source>
        <dbReference type="ARBA" id="ARBA00000013"/>
    </source>
</evidence>
<reference evidence="13 14" key="1">
    <citation type="journal article" date="2015" name="Genome Announc.">
        <title>Expanding the biotechnology potential of lactobacilli through comparative genomics of 213 strains and associated genera.</title>
        <authorList>
            <person name="Sun Z."/>
            <person name="Harris H.M."/>
            <person name="McCann A."/>
            <person name="Guo C."/>
            <person name="Argimon S."/>
            <person name="Zhang W."/>
            <person name="Yang X."/>
            <person name="Jeffery I.B."/>
            <person name="Cooney J.C."/>
            <person name="Kagawa T.F."/>
            <person name="Liu W."/>
            <person name="Song Y."/>
            <person name="Salvetti E."/>
            <person name="Wrobel A."/>
            <person name="Rasinkangas P."/>
            <person name="Parkhill J."/>
            <person name="Rea M.C."/>
            <person name="O'Sullivan O."/>
            <person name="Ritari J."/>
            <person name="Douillard F.P."/>
            <person name="Paul Ross R."/>
            <person name="Yang R."/>
            <person name="Briner A.E."/>
            <person name="Felis G.E."/>
            <person name="de Vos W.M."/>
            <person name="Barrangou R."/>
            <person name="Klaenhammer T.R."/>
            <person name="Caufield P.W."/>
            <person name="Cui Y."/>
            <person name="Zhang H."/>
            <person name="O'Toole P.W."/>
        </authorList>
    </citation>
    <scope>NUCLEOTIDE SEQUENCE [LARGE SCALE GENOMIC DNA]</scope>
    <source>
        <strain evidence="13 14">DSM 22696</strain>
    </source>
</reference>
<evidence type="ECO:0000256" key="5">
    <source>
        <dbReference type="ARBA" id="ARBA00022741"/>
    </source>
</evidence>
<evidence type="ECO:0000313" key="13">
    <source>
        <dbReference type="EMBL" id="KRN97142.1"/>
    </source>
</evidence>
<dbReference type="EMBL" id="BJUD01000019">
    <property type="protein sequence ID" value="GEK28807.1"/>
    <property type="molecule type" value="Genomic_DNA"/>
</dbReference>
<dbReference type="InterPro" id="IPR036652">
    <property type="entry name" value="YjeF_N_dom_sf"/>
</dbReference>
<evidence type="ECO:0000313" key="15">
    <source>
        <dbReference type="Proteomes" id="UP000321429"/>
    </source>
</evidence>
<gene>
    <name evidence="10" type="primary">nnrE</name>
    <name evidence="13" type="ORF">IV55_GL000060</name>
    <name evidence="12" type="ORF">LSI01_11180</name>
</gene>
<evidence type="ECO:0000256" key="6">
    <source>
        <dbReference type="ARBA" id="ARBA00022857"/>
    </source>
</evidence>
<keyword evidence="7 10" id="KW-0630">Potassium</keyword>
<comment type="catalytic activity">
    <reaction evidence="2 10">
        <text>(6R)-NADPHX = (6S)-NADPHX</text>
        <dbReference type="Rhea" id="RHEA:32227"/>
        <dbReference type="ChEBI" id="CHEBI:64076"/>
        <dbReference type="ChEBI" id="CHEBI:64077"/>
        <dbReference type="EC" id="5.1.99.6"/>
    </reaction>
</comment>
<evidence type="ECO:0000256" key="8">
    <source>
        <dbReference type="ARBA" id="ARBA00023027"/>
    </source>
</evidence>
<keyword evidence="9 10" id="KW-0413">Isomerase</keyword>
<evidence type="ECO:0000256" key="2">
    <source>
        <dbReference type="ARBA" id="ARBA00000909"/>
    </source>
</evidence>
<dbReference type="STRING" id="348151.IV55_GL000060"/>
<evidence type="ECO:0000313" key="14">
    <source>
        <dbReference type="Proteomes" id="UP000051139"/>
    </source>
</evidence>
<feature type="binding site" evidence="10">
    <location>
        <begin position="127"/>
        <end position="133"/>
    </location>
    <ligand>
        <name>(6S)-NADPHX</name>
        <dbReference type="ChEBI" id="CHEBI:64076"/>
    </ligand>
</feature>
<organism evidence="13 14">
    <name type="scientific">Furfurilactobacillus siliginis</name>
    <dbReference type="NCBI Taxonomy" id="348151"/>
    <lineage>
        <taxon>Bacteria</taxon>
        <taxon>Bacillati</taxon>
        <taxon>Bacillota</taxon>
        <taxon>Bacilli</taxon>
        <taxon>Lactobacillales</taxon>
        <taxon>Lactobacillaceae</taxon>
        <taxon>Furfurilactobacillus</taxon>
    </lineage>
</organism>
<proteinExistence type="inferred from homology"/>